<dbReference type="Gene3D" id="3.30.700.10">
    <property type="entry name" value="Glycoprotein, Type 4 Pilin"/>
    <property type="match status" value="1"/>
</dbReference>
<protein>
    <recommendedName>
        <fullName evidence="2">Pilin</fullName>
    </recommendedName>
</protein>
<comment type="similarity">
    <text evidence="1">Belongs to the N-Me-Phe pilin family.</text>
</comment>
<dbReference type="Proteomes" id="UP001475781">
    <property type="component" value="Chromosome"/>
</dbReference>
<dbReference type="Pfam" id="PF00114">
    <property type="entry name" value="Pilin"/>
    <property type="match status" value="1"/>
</dbReference>
<evidence type="ECO:0000256" key="1">
    <source>
        <dbReference type="ARBA" id="ARBA00005233"/>
    </source>
</evidence>
<accession>A0ABZ2W741</accession>
<name>A0ABZ2W741_9GAMM</name>
<evidence type="ECO:0000313" key="3">
    <source>
        <dbReference type="EMBL" id="WZF90595.1"/>
    </source>
</evidence>
<dbReference type="SUPFAM" id="SSF54523">
    <property type="entry name" value="Pili subunits"/>
    <property type="match status" value="1"/>
</dbReference>
<dbReference type="InterPro" id="IPR001082">
    <property type="entry name" value="Pilin"/>
</dbReference>
<sequence length="113" mass="11691">MLKAQVNRAVGELSTYKTSFETQMSGSGSVTNNALGYTPSNLTTGDAATDIAVVNADGSGHIQVTMGGNAHPNLAGVLLKFVRSAGGTWQCEIDPSAAPRWSDVFSPDSCTVI</sequence>
<evidence type="ECO:0000256" key="2">
    <source>
        <dbReference type="ARBA" id="ARBA00029638"/>
    </source>
</evidence>
<organism evidence="3 4">
    <name type="scientific">Marinobacter metalliresistant</name>
    <dbReference type="NCBI Taxonomy" id="2961995"/>
    <lineage>
        <taxon>Bacteria</taxon>
        <taxon>Pseudomonadati</taxon>
        <taxon>Pseudomonadota</taxon>
        <taxon>Gammaproteobacteria</taxon>
        <taxon>Pseudomonadales</taxon>
        <taxon>Marinobacteraceae</taxon>
        <taxon>Marinobacter</taxon>
    </lineage>
</organism>
<dbReference type="EMBL" id="CP101118">
    <property type="protein sequence ID" value="WZF90595.1"/>
    <property type="molecule type" value="Genomic_DNA"/>
</dbReference>
<keyword evidence="4" id="KW-1185">Reference proteome</keyword>
<dbReference type="InterPro" id="IPR045584">
    <property type="entry name" value="Pilin-like"/>
</dbReference>
<evidence type="ECO:0000313" key="4">
    <source>
        <dbReference type="Proteomes" id="UP001475781"/>
    </source>
</evidence>
<proteinExistence type="inferred from homology"/>
<reference evidence="3 4" key="1">
    <citation type="submission" date="2022-07" db="EMBL/GenBank/DDBJ databases">
        <title>A copper resistant bacterium isolated from sediment samples of deep sea hydrothermal areas.</title>
        <authorList>
            <person name="Zeng X."/>
        </authorList>
    </citation>
    <scope>NUCLEOTIDE SEQUENCE [LARGE SCALE GENOMIC DNA]</scope>
    <source>
        <strain evidence="4">CuT 6</strain>
    </source>
</reference>
<gene>
    <name evidence="3" type="ORF">NLK58_06335</name>
</gene>